<dbReference type="EMBL" id="PEBI01000001">
    <property type="protein sequence ID" value="PJM73952.1"/>
    <property type="molecule type" value="Genomic_DNA"/>
</dbReference>
<dbReference type="InterPro" id="IPR011089">
    <property type="entry name" value="GmrSD_C"/>
</dbReference>
<keyword evidence="3" id="KW-1185">Reference proteome</keyword>
<evidence type="ECO:0000313" key="3">
    <source>
        <dbReference type="Proteomes" id="UP000229095"/>
    </source>
</evidence>
<dbReference type="PANTHER" id="PTHR24094:SF15">
    <property type="entry name" value="AMP-DEPENDENT SYNTHETASE_LIGASE DOMAIN-CONTAINING PROTEIN-RELATED"/>
    <property type="match status" value="1"/>
</dbReference>
<reference evidence="2 3" key="1">
    <citation type="submission" date="2017-10" db="EMBL/GenBank/DDBJ databases">
        <title>Draft genome sequences of strains TRE 1, TRE 9, TRE H and TRI 7, isolated from tamarins, belonging to four potential novel Bifidobacterium species.</title>
        <authorList>
            <person name="Mattarelli P."/>
            <person name="Modesto M."/>
            <person name="Puglisi E."/>
            <person name="Morelli L."/>
            <person name="Spezio C."/>
            <person name="Bonetti A."/>
            <person name="Sandri C."/>
        </authorList>
    </citation>
    <scope>NUCLEOTIDE SEQUENCE [LARGE SCALE GENOMIC DNA]</scope>
    <source>
        <strain evidence="3">TRE1</strain>
    </source>
</reference>
<proteinExistence type="predicted"/>
<dbReference type="OrthoDB" id="5196645at2"/>
<name>A0A2M9HAV9_9BIFI</name>
<sequence>MAHRRRRFRGTTAFGRFLVLLVMAVAIGVTAGLVLPRVSETAGRLTGEYTARGNAADTLNTLAVVDGRRPTSVYKRDAFGFRQYDPDGNGCDSRNDVLARDLKDVRYANAERCKVQSGTLDDPYTGKTIDFVRGQATSAKVQIDHVVALNNAWKSGADQWSTKKRYEFSNDPYNLLAVDGPANEDKGDADASVWLPPNTAYRCDYVARQIGVKAKYGLSVTGTEKRAMLGVLHDCPGQAVPGQ</sequence>
<accession>A0A2M9HAV9</accession>
<evidence type="ECO:0000259" key="1">
    <source>
        <dbReference type="Pfam" id="PF07510"/>
    </source>
</evidence>
<evidence type="ECO:0000313" key="2">
    <source>
        <dbReference type="EMBL" id="PJM73952.1"/>
    </source>
</evidence>
<organism evidence="2 3">
    <name type="scientific">Bifidobacterium primatium</name>
    <dbReference type="NCBI Taxonomy" id="2045438"/>
    <lineage>
        <taxon>Bacteria</taxon>
        <taxon>Bacillati</taxon>
        <taxon>Actinomycetota</taxon>
        <taxon>Actinomycetes</taxon>
        <taxon>Bifidobacteriales</taxon>
        <taxon>Bifidobacteriaceae</taxon>
        <taxon>Bifidobacterium</taxon>
    </lineage>
</organism>
<dbReference type="AlphaFoldDB" id="A0A2M9HAV9"/>
<dbReference type="Proteomes" id="UP000229095">
    <property type="component" value="Unassembled WGS sequence"/>
</dbReference>
<dbReference type="RefSeq" id="WP_100510095.1">
    <property type="nucleotide sequence ID" value="NZ_PEBI01000001.1"/>
</dbReference>
<gene>
    <name evidence="2" type="ORF">CS006_02015</name>
</gene>
<dbReference type="Pfam" id="PF07510">
    <property type="entry name" value="GmrSD_C"/>
    <property type="match status" value="1"/>
</dbReference>
<protein>
    <submittedName>
        <fullName evidence="2">Deoxyribonuclease</fullName>
    </submittedName>
</protein>
<dbReference type="PANTHER" id="PTHR24094">
    <property type="entry name" value="SECRETED PROTEIN"/>
    <property type="match status" value="1"/>
</dbReference>
<feature type="domain" description="GmrSD restriction endonucleases C-terminal" evidence="1">
    <location>
        <begin position="93"/>
        <end position="230"/>
    </location>
</feature>
<comment type="caution">
    <text evidence="2">The sequence shown here is derived from an EMBL/GenBank/DDBJ whole genome shotgun (WGS) entry which is preliminary data.</text>
</comment>